<evidence type="ECO:0000313" key="2">
    <source>
        <dbReference type="Proteomes" id="UP000178450"/>
    </source>
</evidence>
<reference evidence="1 2" key="1">
    <citation type="journal article" date="2016" name="Nat. Commun.">
        <title>Thousands of microbial genomes shed light on interconnected biogeochemical processes in an aquifer system.</title>
        <authorList>
            <person name="Anantharaman K."/>
            <person name="Brown C.T."/>
            <person name="Hug L.A."/>
            <person name="Sharon I."/>
            <person name="Castelle C.J."/>
            <person name="Probst A.J."/>
            <person name="Thomas B.C."/>
            <person name="Singh A."/>
            <person name="Wilkins M.J."/>
            <person name="Karaoz U."/>
            <person name="Brodie E.L."/>
            <person name="Williams K.H."/>
            <person name="Hubbard S.S."/>
            <person name="Banfield J.F."/>
        </authorList>
    </citation>
    <scope>NUCLEOTIDE SEQUENCE [LARGE SCALE GENOMIC DNA]</scope>
</reference>
<comment type="caution">
    <text evidence="1">The sequence shown here is derived from an EMBL/GenBank/DDBJ whole genome shotgun (WGS) entry which is preliminary data.</text>
</comment>
<protein>
    <recommendedName>
        <fullName evidence="3">Dephospho-CoA kinase</fullName>
    </recommendedName>
</protein>
<gene>
    <name evidence="1" type="ORF">A2209_02970</name>
</gene>
<dbReference type="SUPFAM" id="SSF52540">
    <property type="entry name" value="P-loop containing nucleoside triphosphate hydrolases"/>
    <property type="match status" value="1"/>
</dbReference>
<accession>A0A1F7KGL1</accession>
<name>A0A1F7KGL1_9BACT</name>
<dbReference type="PANTHER" id="PTHR41930:SF1">
    <property type="entry name" value="DEPHOSPHO-COA KINASE"/>
    <property type="match status" value="1"/>
</dbReference>
<dbReference type="AlphaFoldDB" id="A0A1F7KGL1"/>
<sequence length="293" mass="33628">MIEFPLPDFSQTRDMQLNTLKGLFNFRNSLASENTSSEEIALVEVALGEWLYARSERQGIDQTIGECFLLGMVDNRADVLKLLEPKIRDVDQKKSNELLDDFPIIGIVGRIASGKGTVGQIFKCHYDSFHFPFSNQLRQHALIEGYTPPFSRAQLRKIDSELKPRLGKQVFVDWTLQAARRMAKNLHLPQIVSVDGFRSIEETQWFLEQPSTSLIAVVASLDQQEDIQLRYERTLTRMREGEDPPTFEAFCVNDSIEGDWIDPILKLAEHTFVNKGNVDELEEEVISYYRKVI</sequence>
<proteinExistence type="predicted"/>
<organism evidence="1 2">
    <name type="scientific">Candidatus Roizmanbacteria bacterium RIFOXYA1_FULL_41_12</name>
    <dbReference type="NCBI Taxonomy" id="1802082"/>
    <lineage>
        <taxon>Bacteria</taxon>
        <taxon>Candidatus Roizmaniibacteriota</taxon>
    </lineage>
</organism>
<evidence type="ECO:0000313" key="1">
    <source>
        <dbReference type="EMBL" id="OGK66994.1"/>
    </source>
</evidence>
<dbReference type="InterPro" id="IPR027417">
    <property type="entry name" value="P-loop_NTPase"/>
</dbReference>
<dbReference type="PANTHER" id="PTHR41930">
    <property type="entry name" value="UPF0200 PROTEIN MJ1399"/>
    <property type="match status" value="1"/>
</dbReference>
<dbReference type="EMBL" id="MGBG01000002">
    <property type="protein sequence ID" value="OGK66994.1"/>
    <property type="molecule type" value="Genomic_DNA"/>
</dbReference>
<evidence type="ECO:0008006" key="3">
    <source>
        <dbReference type="Google" id="ProtNLM"/>
    </source>
</evidence>
<dbReference type="Proteomes" id="UP000178450">
    <property type="component" value="Unassembled WGS sequence"/>
</dbReference>
<dbReference type="Gene3D" id="3.40.50.300">
    <property type="entry name" value="P-loop containing nucleotide triphosphate hydrolases"/>
    <property type="match status" value="1"/>
</dbReference>